<gene>
    <name evidence="2" type="ORF">DV707_15940</name>
    <name evidence="3" type="ORF">SAMN04488133_2714</name>
</gene>
<dbReference type="InterPro" id="IPR014710">
    <property type="entry name" value="RmlC-like_jellyroll"/>
</dbReference>
<dbReference type="Pfam" id="PF07883">
    <property type="entry name" value="Cupin_2"/>
    <property type="match status" value="1"/>
</dbReference>
<dbReference type="Proteomes" id="UP000236740">
    <property type="component" value="Unassembled WGS sequence"/>
</dbReference>
<dbReference type="AlphaFoldDB" id="A0A1H6BB39"/>
<dbReference type="Proteomes" id="UP000296733">
    <property type="component" value="Plasmid unnamed1"/>
</dbReference>
<keyword evidence="4" id="KW-1185">Reference proteome</keyword>
<dbReference type="Gene3D" id="2.60.120.10">
    <property type="entry name" value="Jelly Rolls"/>
    <property type="match status" value="1"/>
</dbReference>
<evidence type="ECO:0000313" key="2">
    <source>
        <dbReference type="EMBL" id="QCC49240.1"/>
    </source>
</evidence>
<proteinExistence type="predicted"/>
<reference evidence="3 4" key="1">
    <citation type="submission" date="2016-10" db="EMBL/GenBank/DDBJ databases">
        <authorList>
            <person name="de Groot N.N."/>
        </authorList>
    </citation>
    <scope>NUCLEOTIDE SEQUENCE [LARGE SCALE GENOMIC DNA]</scope>
    <source>
        <strain evidence="3 4">CGMCC 1.10331</strain>
    </source>
</reference>
<evidence type="ECO:0000313" key="4">
    <source>
        <dbReference type="Proteomes" id="UP000236740"/>
    </source>
</evidence>
<evidence type="ECO:0000313" key="5">
    <source>
        <dbReference type="Proteomes" id="UP000296733"/>
    </source>
</evidence>
<dbReference type="EMBL" id="FNVN01000004">
    <property type="protein sequence ID" value="SEG57958.1"/>
    <property type="molecule type" value="Genomic_DNA"/>
</dbReference>
<protein>
    <submittedName>
        <fullName evidence="3">Cupin domain-containing protein</fullName>
    </submittedName>
</protein>
<accession>A0A1H6BB39</accession>
<dbReference type="OrthoDB" id="199885at2157"/>
<evidence type="ECO:0000259" key="1">
    <source>
        <dbReference type="Pfam" id="PF07883"/>
    </source>
</evidence>
<dbReference type="InterPro" id="IPR011051">
    <property type="entry name" value="RmlC_Cupin_sf"/>
</dbReference>
<dbReference type="EMBL" id="CP031312">
    <property type="protein sequence ID" value="QCC49240.1"/>
    <property type="molecule type" value="Genomic_DNA"/>
</dbReference>
<dbReference type="RefSeq" id="WP_103992404.1">
    <property type="nucleotide sequence ID" value="NZ_CP031312.1"/>
</dbReference>
<reference evidence="2 5" key="2">
    <citation type="journal article" date="2019" name="Nat. Commun.">
        <title>A new type of DNA phosphorothioation-based antiviral system in archaea.</title>
        <authorList>
            <person name="Xiong L."/>
            <person name="Liu S."/>
            <person name="Chen S."/>
            <person name="Xiao Y."/>
            <person name="Zhu B."/>
            <person name="Gao Y."/>
            <person name="Zhang Y."/>
            <person name="Chen B."/>
            <person name="Luo J."/>
            <person name="Deng Z."/>
            <person name="Chen X."/>
            <person name="Wang L."/>
            <person name="Chen S."/>
        </authorList>
    </citation>
    <scope>NUCLEOTIDE SEQUENCE [LARGE SCALE GENOMIC DNA]</scope>
    <source>
        <strain evidence="2 5">CGMCC 1.10331</strain>
        <plasmid evidence="2 5">unnamed1</plasmid>
    </source>
</reference>
<dbReference type="InterPro" id="IPR013096">
    <property type="entry name" value="Cupin_2"/>
</dbReference>
<keyword evidence="2" id="KW-0614">Plasmid</keyword>
<geneLocation type="plasmid" evidence="2">
    <name>unnamed1</name>
</geneLocation>
<sequence length="101" mass="10936">MTRVVRLSELEASPHANVFPEAEPKTVLLSLEAGERVASHTHPGRDVVLHLLDGAVELDLDDETRALESGDVVRFEGEREISPAATEPSTALIVLARRTDG</sequence>
<dbReference type="GeneID" id="39859611"/>
<dbReference type="SUPFAM" id="SSF51182">
    <property type="entry name" value="RmlC-like cupins"/>
    <property type="match status" value="1"/>
</dbReference>
<evidence type="ECO:0000313" key="3">
    <source>
        <dbReference type="EMBL" id="SEG57958.1"/>
    </source>
</evidence>
<dbReference type="KEGG" id="hlm:DV707_15940"/>
<feature type="domain" description="Cupin type-2" evidence="1">
    <location>
        <begin position="28"/>
        <end position="80"/>
    </location>
</feature>
<name>A0A1H6BB39_9EURY</name>
<organism evidence="3 4">
    <name type="scientific">Halobellus limi</name>
    <dbReference type="NCBI Taxonomy" id="699433"/>
    <lineage>
        <taxon>Archaea</taxon>
        <taxon>Methanobacteriati</taxon>
        <taxon>Methanobacteriota</taxon>
        <taxon>Stenosarchaea group</taxon>
        <taxon>Halobacteria</taxon>
        <taxon>Halobacteriales</taxon>
        <taxon>Haloferacaceae</taxon>
        <taxon>Halobellus</taxon>
    </lineage>
</organism>